<keyword evidence="2" id="KW-1185">Reference proteome</keyword>
<dbReference type="InterPro" id="IPR027417">
    <property type="entry name" value="P-loop_NTPase"/>
</dbReference>
<dbReference type="AlphaFoldDB" id="A0A5C3QRH4"/>
<organism evidence="1 2">
    <name type="scientific">Pterulicium gracile</name>
    <dbReference type="NCBI Taxonomy" id="1884261"/>
    <lineage>
        <taxon>Eukaryota</taxon>
        <taxon>Fungi</taxon>
        <taxon>Dikarya</taxon>
        <taxon>Basidiomycota</taxon>
        <taxon>Agaricomycotina</taxon>
        <taxon>Agaricomycetes</taxon>
        <taxon>Agaricomycetidae</taxon>
        <taxon>Agaricales</taxon>
        <taxon>Pleurotineae</taxon>
        <taxon>Pterulaceae</taxon>
        <taxon>Pterulicium</taxon>
    </lineage>
</organism>
<sequence>MLSWECTCDASFSRMETHEGHIGLFNNNTGTINYHVTQGGLMYDHLLATKQYVHHRLLAAPPVTRAPAPRCPPASSNFIGRTQEQELMWNCFFGPNLSNLSASSLLSNERRVFLLIGIGGCGKTQLARKFMKRVYQRFSERKQTHLVFYVDASTPTTLEAWFVAIAKPTGWTSQVRPRCPG</sequence>
<evidence type="ECO:0000313" key="1">
    <source>
        <dbReference type="EMBL" id="TFL00964.1"/>
    </source>
</evidence>
<evidence type="ECO:0000313" key="2">
    <source>
        <dbReference type="Proteomes" id="UP000305067"/>
    </source>
</evidence>
<protein>
    <recommendedName>
        <fullName evidence="3">P-loop containing nucleoside triphosphate hydrolase protein</fullName>
    </recommendedName>
</protein>
<dbReference type="Gene3D" id="3.40.50.300">
    <property type="entry name" value="P-loop containing nucleotide triphosphate hydrolases"/>
    <property type="match status" value="1"/>
</dbReference>
<accession>A0A5C3QRH4</accession>
<dbReference type="Proteomes" id="UP000305067">
    <property type="component" value="Unassembled WGS sequence"/>
</dbReference>
<evidence type="ECO:0008006" key="3">
    <source>
        <dbReference type="Google" id="ProtNLM"/>
    </source>
</evidence>
<dbReference type="EMBL" id="ML178826">
    <property type="protein sequence ID" value="TFL00964.1"/>
    <property type="molecule type" value="Genomic_DNA"/>
</dbReference>
<dbReference type="SUPFAM" id="SSF52540">
    <property type="entry name" value="P-loop containing nucleoside triphosphate hydrolases"/>
    <property type="match status" value="1"/>
</dbReference>
<gene>
    <name evidence="1" type="ORF">BDV98DRAFT_84087</name>
</gene>
<proteinExistence type="predicted"/>
<reference evidence="1 2" key="1">
    <citation type="journal article" date="2019" name="Nat. Ecol. Evol.">
        <title>Megaphylogeny resolves global patterns of mushroom evolution.</title>
        <authorList>
            <person name="Varga T."/>
            <person name="Krizsan K."/>
            <person name="Foldi C."/>
            <person name="Dima B."/>
            <person name="Sanchez-Garcia M."/>
            <person name="Sanchez-Ramirez S."/>
            <person name="Szollosi G.J."/>
            <person name="Szarkandi J.G."/>
            <person name="Papp V."/>
            <person name="Albert L."/>
            <person name="Andreopoulos W."/>
            <person name="Angelini C."/>
            <person name="Antonin V."/>
            <person name="Barry K.W."/>
            <person name="Bougher N.L."/>
            <person name="Buchanan P."/>
            <person name="Buyck B."/>
            <person name="Bense V."/>
            <person name="Catcheside P."/>
            <person name="Chovatia M."/>
            <person name="Cooper J."/>
            <person name="Damon W."/>
            <person name="Desjardin D."/>
            <person name="Finy P."/>
            <person name="Geml J."/>
            <person name="Haridas S."/>
            <person name="Hughes K."/>
            <person name="Justo A."/>
            <person name="Karasinski D."/>
            <person name="Kautmanova I."/>
            <person name="Kiss B."/>
            <person name="Kocsube S."/>
            <person name="Kotiranta H."/>
            <person name="LaButti K.M."/>
            <person name="Lechner B.E."/>
            <person name="Liimatainen K."/>
            <person name="Lipzen A."/>
            <person name="Lukacs Z."/>
            <person name="Mihaltcheva S."/>
            <person name="Morgado L.N."/>
            <person name="Niskanen T."/>
            <person name="Noordeloos M.E."/>
            <person name="Ohm R.A."/>
            <person name="Ortiz-Santana B."/>
            <person name="Ovrebo C."/>
            <person name="Racz N."/>
            <person name="Riley R."/>
            <person name="Savchenko A."/>
            <person name="Shiryaev A."/>
            <person name="Soop K."/>
            <person name="Spirin V."/>
            <person name="Szebenyi C."/>
            <person name="Tomsovsky M."/>
            <person name="Tulloss R.E."/>
            <person name="Uehling J."/>
            <person name="Grigoriev I.V."/>
            <person name="Vagvolgyi C."/>
            <person name="Papp T."/>
            <person name="Martin F.M."/>
            <person name="Miettinen O."/>
            <person name="Hibbett D.S."/>
            <person name="Nagy L.G."/>
        </authorList>
    </citation>
    <scope>NUCLEOTIDE SEQUENCE [LARGE SCALE GENOMIC DNA]</scope>
    <source>
        <strain evidence="1 2">CBS 309.79</strain>
    </source>
</reference>
<dbReference type="OrthoDB" id="2941463at2759"/>
<name>A0A5C3QRH4_9AGAR</name>